<comment type="caution">
    <text evidence="1">The sequence shown here is derived from an EMBL/GenBank/DDBJ whole genome shotgun (WGS) entry which is preliminary data.</text>
</comment>
<name>A0A4Q0ZP07_9BACT</name>
<organism evidence="1 2">
    <name type="scientific">Arcobacter cloacae</name>
    <dbReference type="NCBI Taxonomy" id="1054034"/>
    <lineage>
        <taxon>Bacteria</taxon>
        <taxon>Pseudomonadati</taxon>
        <taxon>Campylobacterota</taxon>
        <taxon>Epsilonproteobacteria</taxon>
        <taxon>Campylobacterales</taxon>
        <taxon>Arcobacteraceae</taxon>
        <taxon>Arcobacter</taxon>
    </lineage>
</organism>
<dbReference type="RefSeq" id="WP_128985732.1">
    <property type="nucleotide sequence ID" value="NZ_PDJZ01000002.1"/>
</dbReference>
<proteinExistence type="predicted"/>
<dbReference type="EMBL" id="PDJZ01000002">
    <property type="protein sequence ID" value="RXJ85506.1"/>
    <property type="molecule type" value="Genomic_DNA"/>
</dbReference>
<evidence type="ECO:0000313" key="2">
    <source>
        <dbReference type="Proteomes" id="UP000290870"/>
    </source>
</evidence>
<accession>A0A4Q0ZP07</accession>
<evidence type="ECO:0000313" key="1">
    <source>
        <dbReference type="EMBL" id="RXJ85506.1"/>
    </source>
</evidence>
<dbReference type="OrthoDB" id="10017489at2"/>
<gene>
    <name evidence="1" type="ORF">CRU90_02700</name>
</gene>
<reference evidence="1 2" key="1">
    <citation type="submission" date="2017-10" db="EMBL/GenBank/DDBJ databases">
        <title>Genomics of the genus Arcobacter.</title>
        <authorList>
            <person name="Perez-Cataluna A."/>
            <person name="Figueras M.J."/>
        </authorList>
    </citation>
    <scope>NUCLEOTIDE SEQUENCE [LARGE SCALE GENOMIC DNA]</scope>
    <source>
        <strain evidence="1 2">F26</strain>
    </source>
</reference>
<dbReference type="Proteomes" id="UP000290870">
    <property type="component" value="Unassembled WGS sequence"/>
</dbReference>
<protein>
    <submittedName>
        <fullName evidence="1">Uncharacterized protein</fullName>
    </submittedName>
</protein>
<dbReference type="AlphaFoldDB" id="A0A4Q0ZP07"/>
<sequence>MLNEAIETRGNNELEIMVIPLSNNDMIKLELRFTNTTKKKYLLREALLIDNEVISEQVELAQIKSFMKKFIYNKLNSSHESKLFEYATKQNPNGDILRSLKLKKILGDKIYFSEVEIEAMLNIWLDALVGYSKIRVFDKNIVFSTNDYYTSLDDGMIFTDVDRNINGKILQNLAYNEFDKSTIIGILENAKGQKLQLR</sequence>